<dbReference type="InterPro" id="IPR018841">
    <property type="entry name" value="DUF2442"/>
</dbReference>
<proteinExistence type="predicted"/>
<gene>
    <name evidence="1" type="ORF">GJ699_32805</name>
</gene>
<comment type="caution">
    <text evidence="1">The sequence shown here is derived from an EMBL/GenBank/DDBJ whole genome shotgun (WGS) entry which is preliminary data.</text>
</comment>
<reference evidence="1 2" key="1">
    <citation type="submission" date="2019-11" db="EMBL/GenBank/DDBJ databases">
        <title>Novel species isolated from a subtropical stream in China.</title>
        <authorList>
            <person name="Lu H."/>
        </authorList>
    </citation>
    <scope>NUCLEOTIDE SEQUENCE [LARGE SCALE GENOMIC DNA]</scope>
    <source>
        <strain evidence="1 2">FT80W</strain>
    </source>
</reference>
<dbReference type="EMBL" id="WKJK01000036">
    <property type="protein sequence ID" value="MRW94755.1"/>
    <property type="molecule type" value="Genomic_DNA"/>
</dbReference>
<name>A0A6I2L912_9BURK</name>
<evidence type="ECO:0000313" key="2">
    <source>
        <dbReference type="Proteomes" id="UP000433309"/>
    </source>
</evidence>
<evidence type="ECO:0000313" key="1">
    <source>
        <dbReference type="EMBL" id="MRW94755.1"/>
    </source>
</evidence>
<accession>A0A6I2L912</accession>
<dbReference type="Proteomes" id="UP000433309">
    <property type="component" value="Unassembled WGS sequence"/>
</dbReference>
<dbReference type="Pfam" id="PF10387">
    <property type="entry name" value="DUF2442"/>
    <property type="match status" value="1"/>
</dbReference>
<sequence>MVSPATSCGGFYKLLLIAYPCYAKNGGRYMDLTEDEIEAANRRGTEMLARYPAAVAVHYDRDSACIVISLSNGRKISVSPREIPGMELTSPEDLNGAEISPRGQGIHFPVIDADIFIPALLDSLGGHR</sequence>
<dbReference type="Gene3D" id="3.30.2020.40">
    <property type="entry name" value="Uncharacterised protein PF10387, DUF2442"/>
    <property type="match status" value="1"/>
</dbReference>
<protein>
    <submittedName>
        <fullName evidence="1">DUF2442 domain-containing protein</fullName>
    </submittedName>
</protein>
<keyword evidence="2" id="KW-1185">Reference proteome</keyword>
<dbReference type="AlphaFoldDB" id="A0A6I2L912"/>
<organism evidence="1 2">
    <name type="scientific">Duganella guangzhouensis</name>
    <dbReference type="NCBI Taxonomy" id="2666084"/>
    <lineage>
        <taxon>Bacteria</taxon>
        <taxon>Pseudomonadati</taxon>
        <taxon>Pseudomonadota</taxon>
        <taxon>Betaproteobacteria</taxon>
        <taxon>Burkholderiales</taxon>
        <taxon>Oxalobacteraceae</taxon>
        <taxon>Telluria group</taxon>
        <taxon>Duganella</taxon>
    </lineage>
</organism>